<sequence length="90" mass="10405">MAAEPEIYCPLCAWRPLGSSRWLCSPRMGGCGTQWNTFWTGGVCPGCSYRWEITACLACRKFSLHRDWYHWPEPQTRGEQQEQELESSAM</sequence>
<dbReference type="Proteomes" id="UP001156627">
    <property type="component" value="Unassembled WGS sequence"/>
</dbReference>
<name>A0ABQ5XDC5_9GAMM</name>
<evidence type="ECO:0000313" key="2">
    <source>
        <dbReference type="Proteomes" id="UP001156627"/>
    </source>
</evidence>
<evidence type="ECO:0000313" key="1">
    <source>
        <dbReference type="EMBL" id="GLQ89221.1"/>
    </source>
</evidence>
<organism evidence="1 2">
    <name type="scientific">Dyella flagellata</name>
    <dbReference type="NCBI Taxonomy" id="1867833"/>
    <lineage>
        <taxon>Bacteria</taxon>
        <taxon>Pseudomonadati</taxon>
        <taxon>Pseudomonadota</taxon>
        <taxon>Gammaproteobacteria</taxon>
        <taxon>Lysobacterales</taxon>
        <taxon>Rhodanobacteraceae</taxon>
        <taxon>Dyella</taxon>
    </lineage>
</organism>
<protein>
    <submittedName>
        <fullName evidence="1">Uncharacterized protein</fullName>
    </submittedName>
</protein>
<gene>
    <name evidence="1" type="ORF">GCM10007898_27930</name>
</gene>
<dbReference type="EMBL" id="BSOA01000031">
    <property type="protein sequence ID" value="GLQ89221.1"/>
    <property type="molecule type" value="Genomic_DNA"/>
</dbReference>
<proteinExistence type="predicted"/>
<keyword evidence="2" id="KW-1185">Reference proteome</keyword>
<comment type="caution">
    <text evidence="1">The sequence shown here is derived from an EMBL/GenBank/DDBJ whole genome shotgun (WGS) entry which is preliminary data.</text>
</comment>
<dbReference type="RefSeq" id="WP_284332658.1">
    <property type="nucleotide sequence ID" value="NZ_BSOA01000031.1"/>
</dbReference>
<accession>A0ABQ5XDC5</accession>
<reference evidence="2" key="1">
    <citation type="journal article" date="2019" name="Int. J. Syst. Evol. Microbiol.">
        <title>The Global Catalogue of Microorganisms (GCM) 10K type strain sequencing project: providing services to taxonomists for standard genome sequencing and annotation.</title>
        <authorList>
            <consortium name="The Broad Institute Genomics Platform"/>
            <consortium name="The Broad Institute Genome Sequencing Center for Infectious Disease"/>
            <person name="Wu L."/>
            <person name="Ma J."/>
        </authorList>
    </citation>
    <scope>NUCLEOTIDE SEQUENCE [LARGE SCALE GENOMIC DNA]</scope>
    <source>
        <strain evidence="2">NBRC 111981</strain>
    </source>
</reference>